<evidence type="ECO:0000313" key="2">
    <source>
        <dbReference type="EMBL" id="KAK3917139.1"/>
    </source>
</evidence>
<reference evidence="2" key="1">
    <citation type="submission" date="2021-07" db="EMBL/GenBank/DDBJ databases">
        <authorList>
            <person name="Catto M.A."/>
            <person name="Jacobson A."/>
            <person name="Kennedy G."/>
            <person name="Labadie P."/>
            <person name="Hunt B.G."/>
            <person name="Srinivasan R."/>
        </authorList>
    </citation>
    <scope>NUCLEOTIDE SEQUENCE</scope>
    <source>
        <strain evidence="2">PL_HMW_Pooled</strain>
        <tissue evidence="2">Head</tissue>
    </source>
</reference>
<evidence type="ECO:0000256" key="1">
    <source>
        <dbReference type="SAM" id="MobiDB-lite"/>
    </source>
</evidence>
<dbReference type="AlphaFoldDB" id="A0AAE1H9T3"/>
<keyword evidence="3" id="KW-1185">Reference proteome</keyword>
<evidence type="ECO:0000313" key="3">
    <source>
        <dbReference type="Proteomes" id="UP001219518"/>
    </source>
</evidence>
<reference evidence="2" key="2">
    <citation type="journal article" date="2023" name="BMC Genomics">
        <title>Pest status, molecular evolution, and epigenetic factors derived from the genome assembly of Frankliniella fusca, a thysanopteran phytovirus vector.</title>
        <authorList>
            <person name="Catto M.A."/>
            <person name="Labadie P.E."/>
            <person name="Jacobson A.L."/>
            <person name="Kennedy G.G."/>
            <person name="Srinivasan R."/>
            <person name="Hunt B.G."/>
        </authorList>
    </citation>
    <scope>NUCLEOTIDE SEQUENCE</scope>
    <source>
        <strain evidence="2">PL_HMW_Pooled</strain>
    </source>
</reference>
<dbReference type="Proteomes" id="UP001219518">
    <property type="component" value="Unassembled WGS sequence"/>
</dbReference>
<organism evidence="2 3">
    <name type="scientific">Frankliniella fusca</name>
    <dbReference type="NCBI Taxonomy" id="407009"/>
    <lineage>
        <taxon>Eukaryota</taxon>
        <taxon>Metazoa</taxon>
        <taxon>Ecdysozoa</taxon>
        <taxon>Arthropoda</taxon>
        <taxon>Hexapoda</taxon>
        <taxon>Insecta</taxon>
        <taxon>Pterygota</taxon>
        <taxon>Neoptera</taxon>
        <taxon>Paraneoptera</taxon>
        <taxon>Thysanoptera</taxon>
        <taxon>Terebrantia</taxon>
        <taxon>Thripoidea</taxon>
        <taxon>Thripidae</taxon>
        <taxon>Frankliniella</taxon>
    </lineage>
</organism>
<gene>
    <name evidence="2" type="ORF">KUF71_006758</name>
</gene>
<proteinExistence type="predicted"/>
<dbReference type="PANTHER" id="PTHR31912:SF35">
    <property type="entry name" value="C2H2-TYPE DOMAIN-CONTAINING PROTEIN"/>
    <property type="match status" value="1"/>
</dbReference>
<accession>A0AAE1H9T3</accession>
<dbReference type="PANTHER" id="PTHR31912">
    <property type="entry name" value="IP13529P"/>
    <property type="match status" value="1"/>
</dbReference>
<name>A0AAE1H9T3_9NEOP</name>
<protein>
    <submittedName>
        <fullName evidence="2">Hyaluronidase</fullName>
    </submittedName>
</protein>
<comment type="caution">
    <text evidence="2">The sequence shown here is derived from an EMBL/GenBank/DDBJ whole genome shotgun (WGS) entry which is preliminary data.</text>
</comment>
<feature type="compositionally biased region" description="Acidic residues" evidence="1">
    <location>
        <begin position="78"/>
        <end position="96"/>
    </location>
</feature>
<dbReference type="EMBL" id="JAHWGI010000685">
    <property type="protein sequence ID" value="KAK3917139.1"/>
    <property type="molecule type" value="Genomic_DNA"/>
</dbReference>
<feature type="region of interest" description="Disordered" evidence="1">
    <location>
        <begin position="76"/>
        <end position="96"/>
    </location>
</feature>
<sequence>MSFRTKKELRSHAESHIRNGFVILCPFLNADLTECTNKFTKVPTFRTHFSQYHKEEEVGSSSTSKNYSLTEDGSIAFADDDDDDFSPNMNDDSEDECNEEHETFFDCDFSEPKSDEIYPENFVRDHVGKFYLWMEGVLLIPTVKVQAICEEITSLLEMSHHRIKSSMKIQLMQTGIQEDKAEQIIELGLKKDVVYAAHHKGMDSVDVTSDYMRKKFYKHRCSFVDFEEINLGQNDAGKQRFAHRIPVRDTLETMFTDRSVQKDIDDSFKRTSTPGIYRDIYDGSVLQEHALSSNMDCIELILFQDAFEFYPLSPVAGIYKCLGFYFMLGNINPNHRSKVDAIQLAFLVRETDIKYFGADNVLRSLLDELKDLANNGIKYKGKTLPVVVTHMCGDNLGQHYIGGFLESFSSVEYPCRFCEVTKKMLEKNPSCVLPFRTPKDYKNAIEQLDPGNPLSSKKGLKRESVLNDIPFFHVCQPGLPPCIGHDILEGVGRSDYALYLRYFIEVKEWFTFETLNKRIQNFKPHGRDAADSLVKLDPALKKIRGHASEVWLFIRMLPFLISDQIEDKDDRVWQLCLQLKTICEYAFSPVISELQLVKLKELTSLYLETRAKLFKKKLSPQHHYMNHYAELVPYFGPLIRLWTLRFESRHVFFKSAAQAANNFRNITKTLIKKYALNFAFRFSGNLIAPSINFREKDASNIPSLDELKQEVIQFVKSDTSYQQILTSVEIHGMTYSPGMWTMLGSNGRDLVVGEIVLILFNGSEVKFILKKHCAINTFQGYYEIQDEANDFTAAHVKDLTDYYPLSAYEYEGRLCLSLKHSNPSMDQY</sequence>